<sequence>MATFFDQTQRSGAYSYETLASATLPMDDAAHLSTHHDENLFGFFSSSLPSQHSSPFSPPSEYGATDTYPDFSGPSSLAATEDDLYAGVHYGTQQVDTPVAAEMGYDSRPAQTWAPAPSRMQGAYWLSEVRGDVAPVAHDPAAFESPVHTGEAYNTLADGPATEVIHDSLTASMDAVANYAPVRTKQKRRAEGDVDKGRIQKRPRHTVDPTPKGKRTPPDPRTGLAPPGETLFQTRDKYKTVDLEDSPRDRQTLASVPPAETRANIQRGPNRPTARATKAAPELEPEVPGEDGRKVRKKVATPGKKTIICAWPVCLETGKMCTKKYGRQHDMLRHVQSKHLRIPRECPNCGTYVLRELSAHQRRGTCVRAGKWSALAREMKAQSFLEQKEVTGVVGGEKLLDREVRSLLEAIRGLIEAGRSQPDDIEDGIDGWMKRHMRHSSARAIATPPITSSYPLLPSPAAELPPRWLRDYLENPSNFEQLTATHARLNAFPTIPARTRLVNMWPRKRHSSRSIRSEEARPSTSARHTCIDTGARGPFLSTVPTAPEKFRRIDVGPRAPRGLERIKTLRTERQNARTRLGSAREGRRDSVLYYPASVLWEGGRRGALSGPPTISQHLLTHARRPSSNTRKRAAIKKKDNPAARPRLAARAETPSPSEPPTRRPPADLPVRPSARPQYRTTSKAGGPLEAAGSKISRRTPIAHQPRSINADPARGTCRLHSAVGCSRLQSLPAVTSGPRSQDSNPPTDVLCSTVLSGATALVQYQHSKTKQGKARQGKAK</sequence>
<dbReference type="KEGG" id="hir:HETIRDRAFT_118186"/>
<name>W4K7P5_HETIT</name>
<dbReference type="Proteomes" id="UP000030671">
    <property type="component" value="Unassembled WGS sequence"/>
</dbReference>
<feature type="region of interest" description="Disordered" evidence="1">
    <location>
        <begin position="506"/>
        <end position="528"/>
    </location>
</feature>
<organism evidence="2 3">
    <name type="scientific">Heterobasidion irregulare (strain TC 32-1)</name>
    <dbReference type="NCBI Taxonomy" id="747525"/>
    <lineage>
        <taxon>Eukaryota</taxon>
        <taxon>Fungi</taxon>
        <taxon>Dikarya</taxon>
        <taxon>Basidiomycota</taxon>
        <taxon>Agaricomycotina</taxon>
        <taxon>Agaricomycetes</taxon>
        <taxon>Russulales</taxon>
        <taxon>Bondarzewiaceae</taxon>
        <taxon>Heterobasidion</taxon>
        <taxon>Heterobasidion annosum species complex</taxon>
    </lineage>
</organism>
<evidence type="ECO:0000256" key="1">
    <source>
        <dbReference type="SAM" id="MobiDB-lite"/>
    </source>
</evidence>
<dbReference type="HOGENOM" id="CLU_359044_0_0_1"/>
<feature type="compositionally biased region" description="Low complexity" evidence="1">
    <location>
        <begin position="642"/>
        <end position="655"/>
    </location>
</feature>
<dbReference type="AlphaFoldDB" id="W4K7P5"/>
<feature type="region of interest" description="Disordered" evidence="1">
    <location>
        <begin position="180"/>
        <end position="298"/>
    </location>
</feature>
<dbReference type="GeneID" id="20666578"/>
<feature type="compositionally biased region" description="Basic and acidic residues" evidence="1">
    <location>
        <begin position="234"/>
        <end position="251"/>
    </location>
</feature>
<feature type="region of interest" description="Disordered" evidence="1">
    <location>
        <begin position="52"/>
        <end position="76"/>
    </location>
</feature>
<evidence type="ECO:0000313" key="2">
    <source>
        <dbReference type="EMBL" id="ETW81803.1"/>
    </source>
</evidence>
<keyword evidence="3" id="KW-1185">Reference proteome</keyword>
<feature type="compositionally biased region" description="Basic and acidic residues" evidence="1">
    <location>
        <begin position="189"/>
        <end position="198"/>
    </location>
</feature>
<gene>
    <name evidence="2" type="ORF">HETIRDRAFT_118186</name>
</gene>
<evidence type="ECO:0000313" key="3">
    <source>
        <dbReference type="Proteomes" id="UP000030671"/>
    </source>
</evidence>
<protein>
    <submittedName>
        <fullName evidence="2">Uncharacterized protein</fullName>
    </submittedName>
</protein>
<feature type="compositionally biased region" description="Basic residues" evidence="1">
    <location>
        <begin position="620"/>
        <end position="635"/>
    </location>
</feature>
<reference evidence="2 3" key="1">
    <citation type="journal article" date="2012" name="New Phytol.">
        <title>Insight into trade-off between wood decay and parasitism from the genome of a fungal forest pathogen.</title>
        <authorList>
            <person name="Olson A."/>
            <person name="Aerts A."/>
            <person name="Asiegbu F."/>
            <person name="Belbahri L."/>
            <person name="Bouzid O."/>
            <person name="Broberg A."/>
            <person name="Canback B."/>
            <person name="Coutinho P.M."/>
            <person name="Cullen D."/>
            <person name="Dalman K."/>
            <person name="Deflorio G."/>
            <person name="van Diepen L.T."/>
            <person name="Dunand C."/>
            <person name="Duplessis S."/>
            <person name="Durling M."/>
            <person name="Gonthier P."/>
            <person name="Grimwood J."/>
            <person name="Fossdal C.G."/>
            <person name="Hansson D."/>
            <person name="Henrissat B."/>
            <person name="Hietala A."/>
            <person name="Himmelstrand K."/>
            <person name="Hoffmeister D."/>
            <person name="Hogberg N."/>
            <person name="James T.Y."/>
            <person name="Karlsson M."/>
            <person name="Kohler A."/>
            <person name="Kues U."/>
            <person name="Lee Y.H."/>
            <person name="Lin Y.C."/>
            <person name="Lind M."/>
            <person name="Lindquist E."/>
            <person name="Lombard V."/>
            <person name="Lucas S."/>
            <person name="Lunden K."/>
            <person name="Morin E."/>
            <person name="Murat C."/>
            <person name="Park J."/>
            <person name="Raffaello T."/>
            <person name="Rouze P."/>
            <person name="Salamov A."/>
            <person name="Schmutz J."/>
            <person name="Solheim H."/>
            <person name="Stahlberg J."/>
            <person name="Velez H."/>
            <person name="de Vries R.P."/>
            <person name="Wiebenga A."/>
            <person name="Woodward S."/>
            <person name="Yakovlev I."/>
            <person name="Garbelotto M."/>
            <person name="Martin F."/>
            <person name="Grigoriev I.V."/>
            <person name="Stenlid J."/>
        </authorList>
    </citation>
    <scope>NUCLEOTIDE SEQUENCE [LARGE SCALE GENOMIC DNA]</scope>
    <source>
        <strain evidence="2 3">TC 32-1</strain>
    </source>
</reference>
<feature type="region of interest" description="Disordered" evidence="1">
    <location>
        <begin position="610"/>
        <end position="713"/>
    </location>
</feature>
<proteinExistence type="predicted"/>
<accession>W4K7P5</accession>
<dbReference type="EMBL" id="KI925458">
    <property type="protein sequence ID" value="ETW81803.1"/>
    <property type="molecule type" value="Genomic_DNA"/>
</dbReference>
<dbReference type="InParanoid" id="W4K7P5"/>
<dbReference type="OrthoDB" id="8117402at2759"/>
<dbReference type="RefSeq" id="XP_009546404.1">
    <property type="nucleotide sequence ID" value="XM_009548109.1"/>
</dbReference>